<dbReference type="AlphaFoldDB" id="H1XYB3"/>
<feature type="transmembrane region" description="Helical" evidence="1">
    <location>
        <begin position="81"/>
        <end position="103"/>
    </location>
</feature>
<dbReference type="InterPro" id="IPR007263">
    <property type="entry name" value="DCC1-like"/>
</dbReference>
<dbReference type="Proteomes" id="UP000004671">
    <property type="component" value="Chromosome"/>
</dbReference>
<gene>
    <name evidence="2" type="ORF">Calab_3582</name>
</gene>
<reference evidence="2 3" key="1">
    <citation type="submission" date="2011-09" db="EMBL/GenBank/DDBJ databases">
        <title>The permanent draft genome of Caldithrix abyssi DSM 13497.</title>
        <authorList>
            <consortium name="US DOE Joint Genome Institute (JGI-PGF)"/>
            <person name="Lucas S."/>
            <person name="Han J."/>
            <person name="Lapidus A."/>
            <person name="Bruce D."/>
            <person name="Goodwin L."/>
            <person name="Pitluck S."/>
            <person name="Peters L."/>
            <person name="Kyrpides N."/>
            <person name="Mavromatis K."/>
            <person name="Ivanova N."/>
            <person name="Mikhailova N."/>
            <person name="Chertkov O."/>
            <person name="Detter J.C."/>
            <person name="Tapia R."/>
            <person name="Han C."/>
            <person name="Land M."/>
            <person name="Hauser L."/>
            <person name="Markowitz V."/>
            <person name="Cheng J.-F."/>
            <person name="Hugenholtz P."/>
            <person name="Woyke T."/>
            <person name="Wu D."/>
            <person name="Spring S."/>
            <person name="Brambilla E."/>
            <person name="Klenk H.-P."/>
            <person name="Eisen J.A."/>
        </authorList>
    </citation>
    <scope>NUCLEOTIDE SEQUENCE [LARGE SCALE GENOMIC DNA]</scope>
    <source>
        <strain evidence="2 3">DSM 13497</strain>
    </source>
</reference>
<proteinExistence type="predicted"/>
<keyword evidence="1" id="KW-0812">Transmembrane</keyword>
<keyword evidence="1" id="KW-0472">Membrane</keyword>
<keyword evidence="3" id="KW-1185">Reference proteome</keyword>
<evidence type="ECO:0000313" key="3">
    <source>
        <dbReference type="Proteomes" id="UP000004671"/>
    </source>
</evidence>
<organism evidence="2 3">
    <name type="scientific">Caldithrix abyssi DSM 13497</name>
    <dbReference type="NCBI Taxonomy" id="880073"/>
    <lineage>
        <taxon>Bacteria</taxon>
        <taxon>Pseudomonadati</taxon>
        <taxon>Calditrichota</taxon>
        <taxon>Calditrichia</taxon>
        <taxon>Calditrichales</taxon>
        <taxon>Calditrichaceae</taxon>
        <taxon>Caldithrix</taxon>
    </lineage>
</organism>
<evidence type="ECO:0000256" key="1">
    <source>
        <dbReference type="SAM" id="Phobius"/>
    </source>
</evidence>
<dbReference type="GO" id="GO:0015035">
    <property type="term" value="F:protein-disulfide reductase activity"/>
    <property type="evidence" value="ECO:0007669"/>
    <property type="project" value="InterPro"/>
</dbReference>
<dbReference type="EMBL" id="CM001402">
    <property type="protein sequence ID" value="EHO43180.1"/>
    <property type="molecule type" value="Genomic_DNA"/>
</dbReference>
<protein>
    <submittedName>
        <fullName evidence="2">Thiol-disulfide oxidoreductase DCC</fullName>
    </submittedName>
</protein>
<dbReference type="HOGENOM" id="CLU_086500_2_1_0"/>
<accession>H1XYB3</accession>
<evidence type="ECO:0000313" key="2">
    <source>
        <dbReference type="EMBL" id="EHO43180.1"/>
    </source>
</evidence>
<sequence>MKTNRKRIKIIYDDDCPFCLRSAALLRQLDRKGRFVFLKESGADARRLLKGQSFEDFNSMVVIYEGQWYRKGRAVRQIGRVLGLGWAADLLPLAVLDFVYQFIANRRFVFSKLLFATQNCSCSKG</sequence>
<keyword evidence="1" id="KW-1133">Transmembrane helix</keyword>
<dbReference type="RefSeq" id="WP_006930713.1">
    <property type="nucleotide sequence ID" value="NZ_CM001402.1"/>
</dbReference>
<dbReference type="Pfam" id="PF04134">
    <property type="entry name" value="DCC1-like"/>
    <property type="match status" value="1"/>
</dbReference>
<name>H1XYB3_CALAY</name>
<dbReference type="InParanoid" id="H1XYB3"/>
<dbReference type="PaxDb" id="880073-Calab_3582"/>